<dbReference type="PATRIC" id="fig|401562.3.peg.4335"/>
<dbReference type="GO" id="GO:0003677">
    <property type="term" value="F:DNA binding"/>
    <property type="evidence" value="ECO:0007669"/>
    <property type="project" value="InterPro"/>
</dbReference>
<name>A0A175RED8_9HYPH</name>
<dbReference type="Gene3D" id="3.10.50.30">
    <property type="entry name" value="Transcription elongation factor, GreA/GreB, C-terminal domain"/>
    <property type="match status" value="1"/>
</dbReference>
<dbReference type="InterPro" id="IPR023459">
    <property type="entry name" value="Tscrpt_elong_fac_GreA/B_fam"/>
</dbReference>
<dbReference type="Proteomes" id="UP000078272">
    <property type="component" value="Unassembled WGS sequence"/>
</dbReference>
<evidence type="ECO:0000313" key="5">
    <source>
        <dbReference type="Proteomes" id="UP000078272"/>
    </source>
</evidence>
<keyword evidence="3" id="KW-0648">Protein biosynthesis</keyword>
<keyword evidence="3" id="KW-0251">Elongation factor</keyword>
<dbReference type="EMBL" id="LDQA01000014">
    <property type="protein sequence ID" value="KTR06951.1"/>
    <property type="molecule type" value="Genomic_DNA"/>
</dbReference>
<comment type="caution">
    <text evidence="3">The sequence shown here is derived from an EMBL/GenBank/DDBJ whole genome shotgun (WGS) entry which is preliminary data.</text>
</comment>
<dbReference type="STRING" id="401562.NS365_05870"/>
<dbReference type="RefSeq" id="WP_058599350.1">
    <property type="nucleotide sequence ID" value="NZ_LDPZ01000006.1"/>
</dbReference>
<dbReference type="GO" id="GO:0070063">
    <property type="term" value="F:RNA polymerase binding"/>
    <property type="evidence" value="ECO:0007669"/>
    <property type="project" value="InterPro"/>
</dbReference>
<evidence type="ECO:0000256" key="1">
    <source>
        <dbReference type="SAM" id="MobiDB-lite"/>
    </source>
</evidence>
<dbReference type="Pfam" id="PF01272">
    <property type="entry name" value="GreA_GreB"/>
    <property type="match status" value="1"/>
</dbReference>
<feature type="region of interest" description="Disordered" evidence="1">
    <location>
        <begin position="1"/>
        <end position="24"/>
    </location>
</feature>
<dbReference type="Proteomes" id="UP000078529">
    <property type="component" value="Unassembled WGS sequence"/>
</dbReference>
<reference evidence="5 6" key="1">
    <citation type="journal article" date="2016" name="Front. Microbiol.">
        <title>Genomic Resource of Rice Seed Associated Bacteria.</title>
        <authorList>
            <person name="Midha S."/>
            <person name="Bansal K."/>
            <person name="Sharma S."/>
            <person name="Kumar N."/>
            <person name="Patil P.P."/>
            <person name="Chaudhry V."/>
            <person name="Patil P.B."/>
        </authorList>
    </citation>
    <scope>NUCLEOTIDE SEQUENCE [LARGE SCALE GENOMIC DNA]</scope>
    <source>
        <strain evidence="3 5">NS226</strain>
        <strain evidence="4 6">NS365</strain>
    </source>
</reference>
<protein>
    <submittedName>
        <fullName evidence="3">Transcription elongation factor</fullName>
    </submittedName>
</protein>
<dbReference type="PANTHER" id="PTHR30437">
    <property type="entry name" value="TRANSCRIPTION ELONGATION FACTOR GREA"/>
    <property type="match status" value="1"/>
</dbReference>
<organism evidence="3 5">
    <name type="scientific">Aureimonas ureilytica</name>
    <dbReference type="NCBI Taxonomy" id="401562"/>
    <lineage>
        <taxon>Bacteria</taxon>
        <taxon>Pseudomonadati</taxon>
        <taxon>Pseudomonadota</taxon>
        <taxon>Alphaproteobacteria</taxon>
        <taxon>Hyphomicrobiales</taxon>
        <taxon>Aurantimonadaceae</taxon>
        <taxon>Aureimonas</taxon>
    </lineage>
</organism>
<gene>
    <name evidence="3" type="ORF">NS226_04050</name>
    <name evidence="4" type="ORF">NS365_05870</name>
</gene>
<sequence length="157" mass="17327">MSVAFVKEPNENQVETLPDRELGTDPNFVTARGLQQIETQVAELEAKLLEARDVDDKIAYAAIHRDLRYWRARRMSAELIAPPEASDSVHFGSEVTIERDDGRQQTFRIVGIDEADPNEGLLSYVSPLAKAIAGKEVGDVVKVGPAEAEITEIRPAD</sequence>
<dbReference type="PANTHER" id="PTHR30437:SF6">
    <property type="entry name" value="TRANSCRIPTION ELONGATION FACTOR GREB"/>
    <property type="match status" value="1"/>
</dbReference>
<accession>A0A175RED8</accession>
<evidence type="ECO:0000259" key="2">
    <source>
        <dbReference type="Pfam" id="PF01272"/>
    </source>
</evidence>
<dbReference type="SUPFAM" id="SSF54534">
    <property type="entry name" value="FKBP-like"/>
    <property type="match status" value="1"/>
</dbReference>
<evidence type="ECO:0000313" key="6">
    <source>
        <dbReference type="Proteomes" id="UP000078529"/>
    </source>
</evidence>
<dbReference type="InterPro" id="IPR001437">
    <property type="entry name" value="Tscrpt_elong_fac_GreA/B_C"/>
</dbReference>
<evidence type="ECO:0000313" key="3">
    <source>
        <dbReference type="EMBL" id="KTQ97816.1"/>
    </source>
</evidence>
<dbReference type="GO" id="GO:0003746">
    <property type="term" value="F:translation elongation factor activity"/>
    <property type="evidence" value="ECO:0007669"/>
    <property type="project" value="UniProtKB-KW"/>
</dbReference>
<dbReference type="OrthoDB" id="8537952at2"/>
<evidence type="ECO:0000313" key="4">
    <source>
        <dbReference type="EMBL" id="KTR06951.1"/>
    </source>
</evidence>
<proteinExistence type="predicted"/>
<feature type="domain" description="Transcription elongation factor GreA/GreB C-terminal" evidence="2">
    <location>
        <begin position="85"/>
        <end position="152"/>
    </location>
</feature>
<dbReference type="EMBL" id="LDPZ01000006">
    <property type="protein sequence ID" value="KTQ97816.1"/>
    <property type="molecule type" value="Genomic_DNA"/>
</dbReference>
<keyword evidence="6" id="KW-1185">Reference proteome</keyword>
<dbReference type="GO" id="GO:0032784">
    <property type="term" value="P:regulation of DNA-templated transcription elongation"/>
    <property type="evidence" value="ECO:0007669"/>
    <property type="project" value="InterPro"/>
</dbReference>
<dbReference type="InterPro" id="IPR036953">
    <property type="entry name" value="GreA/GreB_C_sf"/>
</dbReference>
<dbReference type="AlphaFoldDB" id="A0A175RED8"/>
<dbReference type="NCBIfam" id="NF004973">
    <property type="entry name" value="PRK06342.1"/>
    <property type="match status" value="1"/>
</dbReference>
<dbReference type="GO" id="GO:0006354">
    <property type="term" value="P:DNA-templated transcription elongation"/>
    <property type="evidence" value="ECO:0007669"/>
    <property type="project" value="TreeGrafter"/>
</dbReference>